<comment type="caution">
    <text evidence="2">The sequence shown here is derived from an EMBL/GenBank/DDBJ whole genome shotgun (WGS) entry which is preliminary data.</text>
</comment>
<protein>
    <submittedName>
        <fullName evidence="2">Uncharacterized protein</fullName>
    </submittedName>
</protein>
<organism evidence="2 3">
    <name type="scientific">Dryococelus australis</name>
    <dbReference type="NCBI Taxonomy" id="614101"/>
    <lineage>
        <taxon>Eukaryota</taxon>
        <taxon>Metazoa</taxon>
        <taxon>Ecdysozoa</taxon>
        <taxon>Arthropoda</taxon>
        <taxon>Hexapoda</taxon>
        <taxon>Insecta</taxon>
        <taxon>Pterygota</taxon>
        <taxon>Neoptera</taxon>
        <taxon>Polyneoptera</taxon>
        <taxon>Phasmatodea</taxon>
        <taxon>Verophasmatodea</taxon>
        <taxon>Anareolatae</taxon>
        <taxon>Phasmatidae</taxon>
        <taxon>Eurycanthinae</taxon>
        <taxon>Dryococelus</taxon>
    </lineage>
</organism>
<dbReference type="Proteomes" id="UP001159363">
    <property type="component" value="Chromosome 16"/>
</dbReference>
<proteinExistence type="predicted"/>
<evidence type="ECO:0000313" key="2">
    <source>
        <dbReference type="EMBL" id="KAJ8865619.1"/>
    </source>
</evidence>
<feature type="region of interest" description="Disordered" evidence="1">
    <location>
        <begin position="40"/>
        <end position="97"/>
    </location>
</feature>
<feature type="compositionally biased region" description="Acidic residues" evidence="1">
    <location>
        <begin position="58"/>
        <end position="68"/>
    </location>
</feature>
<name>A0ABQ9G3M9_9NEOP</name>
<keyword evidence="3" id="KW-1185">Reference proteome</keyword>
<evidence type="ECO:0000313" key="3">
    <source>
        <dbReference type="Proteomes" id="UP001159363"/>
    </source>
</evidence>
<evidence type="ECO:0000256" key="1">
    <source>
        <dbReference type="SAM" id="MobiDB-lite"/>
    </source>
</evidence>
<dbReference type="EMBL" id="JARBHB010000017">
    <property type="protein sequence ID" value="KAJ8865619.1"/>
    <property type="molecule type" value="Genomic_DNA"/>
</dbReference>
<sequence length="212" mass="24852">MTLVSKNRYWEFSKDRYWEFSKNRYWEFSKNRYWEFSKNSGDESDNIAADCEMNDTTSEQEIDREEEDVIRSQSESESTTSEEDSGYPGKEKDERGSKILLREKRSQMVFPVILCKCPHHKTQYNYTSTRHNWPCETARNSLLSSFSMGALKSGRLSDENRYDYRDIDIVEFKAFLGILMFSRQSSSPIGKISKRCLPLTELGGIFSDVQCH</sequence>
<gene>
    <name evidence="2" type="ORF">PR048_033139</name>
</gene>
<reference evidence="2 3" key="1">
    <citation type="submission" date="2023-02" db="EMBL/GenBank/DDBJ databases">
        <title>LHISI_Scaffold_Assembly.</title>
        <authorList>
            <person name="Stuart O.P."/>
            <person name="Cleave R."/>
            <person name="Magrath M.J.L."/>
            <person name="Mikheyev A.S."/>
        </authorList>
    </citation>
    <scope>NUCLEOTIDE SEQUENCE [LARGE SCALE GENOMIC DNA]</scope>
    <source>
        <strain evidence="2">Daus_M_001</strain>
        <tissue evidence="2">Leg muscle</tissue>
    </source>
</reference>
<accession>A0ABQ9G3M9</accession>